<gene>
    <name evidence="2" type="ORF">EVAR_97385_1</name>
</gene>
<keyword evidence="3" id="KW-1185">Reference proteome</keyword>
<dbReference type="Proteomes" id="UP000299102">
    <property type="component" value="Unassembled WGS sequence"/>
</dbReference>
<sequence>MLQPATDRAGAAPCGVCVRLHRRMCGNSNMSRRTSRFGKRYAYRFDWAGLVAACQGASAEPPPYWRYLPPRARPRTPAAGAARQAHSRPETSERLRSDSTTARADSAITAMTLNGDCGRVCHILRRGPAVVAVQSNETNATNFALSASSQRFNSYCNSNLISATISGPIPLTIDDNKIVRQREICKGRTMWKYSFAYPSGNRHPLTTFLTSDRGSAIAEPVVMSRDATVSDFSSSSVENVVTMDKISDLLDEKFNKSLSTYM</sequence>
<evidence type="ECO:0000313" key="2">
    <source>
        <dbReference type="EMBL" id="GBP12277.1"/>
    </source>
</evidence>
<feature type="region of interest" description="Disordered" evidence="1">
    <location>
        <begin position="68"/>
        <end position="101"/>
    </location>
</feature>
<name>A0A4C1TFT5_EUMVA</name>
<accession>A0A4C1TFT5</accession>
<feature type="compositionally biased region" description="Low complexity" evidence="1">
    <location>
        <begin position="75"/>
        <end position="84"/>
    </location>
</feature>
<organism evidence="2 3">
    <name type="scientific">Eumeta variegata</name>
    <name type="common">Bagworm moth</name>
    <name type="synonym">Eumeta japonica</name>
    <dbReference type="NCBI Taxonomy" id="151549"/>
    <lineage>
        <taxon>Eukaryota</taxon>
        <taxon>Metazoa</taxon>
        <taxon>Ecdysozoa</taxon>
        <taxon>Arthropoda</taxon>
        <taxon>Hexapoda</taxon>
        <taxon>Insecta</taxon>
        <taxon>Pterygota</taxon>
        <taxon>Neoptera</taxon>
        <taxon>Endopterygota</taxon>
        <taxon>Lepidoptera</taxon>
        <taxon>Glossata</taxon>
        <taxon>Ditrysia</taxon>
        <taxon>Tineoidea</taxon>
        <taxon>Psychidae</taxon>
        <taxon>Oiketicinae</taxon>
        <taxon>Eumeta</taxon>
    </lineage>
</organism>
<comment type="caution">
    <text evidence="2">The sequence shown here is derived from an EMBL/GenBank/DDBJ whole genome shotgun (WGS) entry which is preliminary data.</text>
</comment>
<protein>
    <submittedName>
        <fullName evidence="2">Uncharacterized protein</fullName>
    </submittedName>
</protein>
<evidence type="ECO:0000256" key="1">
    <source>
        <dbReference type="SAM" id="MobiDB-lite"/>
    </source>
</evidence>
<reference evidence="2 3" key="1">
    <citation type="journal article" date="2019" name="Commun. Biol.">
        <title>The bagworm genome reveals a unique fibroin gene that provides high tensile strength.</title>
        <authorList>
            <person name="Kono N."/>
            <person name="Nakamura H."/>
            <person name="Ohtoshi R."/>
            <person name="Tomita M."/>
            <person name="Numata K."/>
            <person name="Arakawa K."/>
        </authorList>
    </citation>
    <scope>NUCLEOTIDE SEQUENCE [LARGE SCALE GENOMIC DNA]</scope>
</reference>
<dbReference type="EMBL" id="BGZK01005055">
    <property type="protein sequence ID" value="GBP12277.1"/>
    <property type="molecule type" value="Genomic_DNA"/>
</dbReference>
<evidence type="ECO:0000313" key="3">
    <source>
        <dbReference type="Proteomes" id="UP000299102"/>
    </source>
</evidence>
<proteinExistence type="predicted"/>
<dbReference type="AlphaFoldDB" id="A0A4C1TFT5"/>
<feature type="compositionally biased region" description="Basic and acidic residues" evidence="1">
    <location>
        <begin position="87"/>
        <end position="97"/>
    </location>
</feature>